<dbReference type="Proteomes" id="UP000238350">
    <property type="component" value="Unassembled WGS sequence"/>
</dbReference>
<organism evidence="3 4">
    <name type="scientific">Wickerhamiella sorbophila</name>
    <dbReference type="NCBI Taxonomy" id="45607"/>
    <lineage>
        <taxon>Eukaryota</taxon>
        <taxon>Fungi</taxon>
        <taxon>Dikarya</taxon>
        <taxon>Ascomycota</taxon>
        <taxon>Saccharomycotina</taxon>
        <taxon>Dipodascomycetes</taxon>
        <taxon>Dipodascales</taxon>
        <taxon>Trichomonascaceae</taxon>
        <taxon>Wickerhamiella</taxon>
    </lineage>
</organism>
<feature type="compositionally biased region" description="Pro residues" evidence="1">
    <location>
        <begin position="372"/>
        <end position="382"/>
    </location>
</feature>
<dbReference type="Pfam" id="PF10291">
    <property type="entry name" value="muHD"/>
    <property type="match status" value="1"/>
</dbReference>
<feature type="compositionally biased region" description="Low complexity" evidence="1">
    <location>
        <begin position="402"/>
        <end position="412"/>
    </location>
</feature>
<evidence type="ECO:0000259" key="2">
    <source>
        <dbReference type="PROSITE" id="PS51072"/>
    </source>
</evidence>
<name>A0A2T0FKN9_9ASCO</name>
<evidence type="ECO:0000313" key="3">
    <source>
        <dbReference type="EMBL" id="PRT55542.1"/>
    </source>
</evidence>
<dbReference type="InterPro" id="IPR027267">
    <property type="entry name" value="AH/BAR_dom_sf"/>
</dbReference>
<dbReference type="SUPFAM" id="SSF103657">
    <property type="entry name" value="BAR/IMD domain-like"/>
    <property type="match status" value="1"/>
</dbReference>
<comment type="caution">
    <text evidence="3">The sequence shown here is derived from an EMBL/GenBank/DDBJ whole genome shotgun (WGS) entry which is preliminary data.</text>
</comment>
<evidence type="ECO:0000256" key="1">
    <source>
        <dbReference type="SAM" id="MobiDB-lite"/>
    </source>
</evidence>
<feature type="compositionally biased region" description="Low complexity" evidence="1">
    <location>
        <begin position="515"/>
        <end position="537"/>
    </location>
</feature>
<keyword evidence="4" id="KW-1185">Reference proteome</keyword>
<feature type="region of interest" description="Disordered" evidence="1">
    <location>
        <begin position="509"/>
        <end position="576"/>
    </location>
</feature>
<dbReference type="Gene3D" id="1.20.1270.60">
    <property type="entry name" value="Arfaptin homology (AH) domain/BAR domain"/>
    <property type="match status" value="1"/>
</dbReference>
<dbReference type="PROSITE" id="PS51072">
    <property type="entry name" value="MHD"/>
    <property type="match status" value="1"/>
</dbReference>
<gene>
    <name evidence="3" type="ORF">B9G98_03162</name>
</gene>
<feature type="compositionally biased region" description="Low complexity" evidence="1">
    <location>
        <begin position="222"/>
        <end position="246"/>
    </location>
</feature>
<evidence type="ECO:0000313" key="4">
    <source>
        <dbReference type="Proteomes" id="UP000238350"/>
    </source>
</evidence>
<sequence length="835" mass="89788">MHGLEGIARLGSQDLSPRMKYSAALSGHIPGTATDLLRHRINTGRKTTDNIVDWMEHFAQVNEAYAQEMERMLRRISIPDTDLGTLATAWNGCASMAVEIARLSSMLGSRVRVEVKQPLVDFLASGWTPAESALKGASLSNDRVNEEKVDSIQRADLARLVTIKESLLKFQTLVADEGQALSKASEKGLRELLAFEPQEDIESYIAQIVAGAAVAEPERTRATSSATTSHTSRRQASLQSLRSNQSTNEDAPKHSGIRAKVGSLFGRRKHKNNNLELRRAASINSSFQEGAEYEPEPTRSRTSSVPQQSHTDPLPVNNRRNTDIRSGPASEPSTSNGRVPPPAPPPQRVNQSASHLPPNHAVPLHLHQQMQAPPPSQSPPFDSPFHYPGQEAPKAASQEDLVGVSVSGPPSSNRRRRDIQSALFTGVEATQRESMVLNPKVSTPLNGSPDQEEFFTPAQQFQPTFESQRTTGNVFHPVMEESPSMMQSSPVFTSAAASINTAAALHAVPEPSKPAPAQQPFQSAPPAGAPSEAPAQPVATGATAADISTTSVASFDQDGMGHAPNFSRTGSTRRSAGLQRAFTGDVTSSHPALPTVQGLVVTVKETLTAKIVDGTISEVHISGEINGACNGAPVRTVVRLDGSENAQTLVPNAPYLNPTNQGLYEVDTSMFAGQTVTLAKYTGQLPEKVPIIFTPAWRNSENQARLMLSYSLPESYPHDSVTIDNLVVAVMVTGGHATSAQSKPIATFSQEKQRVTWRFAGPVQLKRGQVERLLCQLATESRAEEAPGGIEVRFSVTNSDPALRSLQQNPSSGEWTAVPSNAQLFVSRYTASSLA</sequence>
<feature type="compositionally biased region" description="Polar residues" evidence="1">
    <location>
        <begin position="300"/>
        <end position="311"/>
    </location>
</feature>
<dbReference type="STRING" id="45607.A0A2T0FKN9"/>
<dbReference type="InterPro" id="IPR028565">
    <property type="entry name" value="MHD"/>
</dbReference>
<accession>A0A2T0FKN9</accession>
<dbReference type="AlphaFoldDB" id="A0A2T0FKN9"/>
<protein>
    <submittedName>
        <fullName evidence="3">SYP1</fullName>
    </submittedName>
</protein>
<reference evidence="3 4" key="1">
    <citation type="submission" date="2017-04" db="EMBL/GenBank/DDBJ databases">
        <title>Genome sequencing of [Candida] sorbophila.</title>
        <authorList>
            <person name="Ahn J.O."/>
        </authorList>
    </citation>
    <scope>NUCLEOTIDE SEQUENCE [LARGE SCALE GENOMIC DNA]</scope>
    <source>
        <strain evidence="3 4">DS02</strain>
    </source>
</reference>
<proteinExistence type="predicted"/>
<feature type="region of interest" description="Disordered" evidence="1">
    <location>
        <begin position="215"/>
        <end position="418"/>
    </location>
</feature>
<dbReference type="RefSeq" id="XP_024665487.1">
    <property type="nucleotide sequence ID" value="XM_024809719.1"/>
</dbReference>
<feature type="domain" description="MHD" evidence="2">
    <location>
        <begin position="596"/>
        <end position="835"/>
    </location>
</feature>
<dbReference type="InterPro" id="IPR018808">
    <property type="entry name" value="Muniscin_C"/>
</dbReference>
<dbReference type="EMBL" id="NDIQ01000021">
    <property type="protein sequence ID" value="PRT55542.1"/>
    <property type="molecule type" value="Genomic_DNA"/>
</dbReference>
<dbReference type="GeneID" id="36516910"/>
<dbReference type="OrthoDB" id="331602at2759"/>